<evidence type="ECO:0000313" key="4">
    <source>
        <dbReference type="Proteomes" id="UP000251942"/>
    </source>
</evidence>
<gene>
    <name evidence="1" type="ORF">Lfee_2802</name>
    <name evidence="2" type="ORF">NCTC12022_03266</name>
</gene>
<organism evidence="1 3">
    <name type="scientific">Legionella feeleii</name>
    <dbReference type="NCBI Taxonomy" id="453"/>
    <lineage>
        <taxon>Bacteria</taxon>
        <taxon>Pseudomonadati</taxon>
        <taxon>Pseudomonadota</taxon>
        <taxon>Gammaproteobacteria</taxon>
        <taxon>Legionellales</taxon>
        <taxon>Legionellaceae</taxon>
        <taxon>Legionella</taxon>
    </lineage>
</organism>
<dbReference type="EMBL" id="UASS01000038">
    <property type="protein sequence ID" value="SPX62505.1"/>
    <property type="molecule type" value="Genomic_DNA"/>
</dbReference>
<reference evidence="2 4" key="2">
    <citation type="submission" date="2018-06" db="EMBL/GenBank/DDBJ databases">
        <authorList>
            <consortium name="Pathogen Informatics"/>
            <person name="Doyle S."/>
        </authorList>
    </citation>
    <scope>NUCLEOTIDE SEQUENCE [LARGE SCALE GENOMIC DNA]</scope>
    <source>
        <strain evidence="2 4">NCTC12022</strain>
    </source>
</reference>
<dbReference type="RefSeq" id="WP_058447617.1">
    <property type="nucleotide sequence ID" value="NZ_CAAAHT010000018.1"/>
</dbReference>
<proteinExistence type="predicted"/>
<sequence>MKKNILYGALVNLICIEAQAMQYPDPSTAILIGRGSVIKQSLQSGLTPPKQENGAVQEAHSFALPQPQEEQNTQRLFPEQHQQADTINCDYRIPVEISSISLEFVINWAQQAVRQSFDFNFASIDTQLEKLQACYTESGWVKFKSALQSSGNVDVIKTQNLAVSSQIDGQAQLIEFKDYLWKMNVPLKVVYQSNEERVTHFLNIYLTVGRKINGNLGIMQMIATPRFAPISLKSTSVDEAVGDMYQIVAKKKVEALNTVQKSMTSFFTSLFPQRIGLRAPTTTAQQRQLGHIAQLPPSPFPQRAQAIQRMPIAQHQEEPNSNFGYKTLAEITQMNQNFILFGLNQALIQSFNFKYKFLDTPVQELHSWYAENGEVRTAAQKSDSIQASSTQKTAMNSPLYEAARLTATDNDQWKITFPLNLADANNKNKVTQLQVTIGWTITANDSRPRIVSASGPSVHPTMGAASPNADTSTARINQAAEAMQKIQENNPMQQAQPSIPQQLPQVVLQNPPTLQSTIAAQSDVINCDYKTPAGTTSIDQALVLRWAEYAAMQSFNFNSELIDTQLQRLQACFTKKGWVEFQTAMNKSGNIEAIKTLQLTMSSEIARRAQLLEAKGNQWKIALPLKVLYQSDKGKVVQLVNINLIVSQKITGELGIRRMIATLSDTSAPSDLPHS</sequence>
<dbReference type="OrthoDB" id="5635868at2"/>
<dbReference type="AlphaFoldDB" id="A0A0W0THQ0"/>
<dbReference type="PATRIC" id="fig|453.4.peg.3063"/>
<keyword evidence="3" id="KW-1185">Reference proteome</keyword>
<evidence type="ECO:0000313" key="1">
    <source>
        <dbReference type="EMBL" id="KTC95138.1"/>
    </source>
</evidence>
<dbReference type="Proteomes" id="UP000054698">
    <property type="component" value="Unassembled WGS sequence"/>
</dbReference>
<reference evidence="1 3" key="1">
    <citation type="submission" date="2015-11" db="EMBL/GenBank/DDBJ databases">
        <title>Genomic analysis of 38 Legionella species identifies large and diverse effector repertoires.</title>
        <authorList>
            <person name="Burstein D."/>
            <person name="Amaro F."/>
            <person name="Zusman T."/>
            <person name="Lifshitz Z."/>
            <person name="Cohen O."/>
            <person name="Gilbert J.A."/>
            <person name="Pupko T."/>
            <person name="Shuman H.A."/>
            <person name="Segal G."/>
        </authorList>
    </citation>
    <scope>NUCLEOTIDE SEQUENCE [LARGE SCALE GENOMIC DNA]</scope>
    <source>
        <strain evidence="1 3">WO-44C</strain>
    </source>
</reference>
<dbReference type="CDD" id="cd16385">
    <property type="entry name" value="IcmL"/>
    <property type="match status" value="2"/>
</dbReference>
<protein>
    <submittedName>
        <fullName evidence="1 2">IcmL-like protein</fullName>
    </submittedName>
</protein>
<name>A0A0W0THQ0_9GAMM</name>
<dbReference type="EMBL" id="LNYB01000085">
    <property type="protein sequence ID" value="KTC95138.1"/>
    <property type="molecule type" value="Genomic_DNA"/>
</dbReference>
<accession>A0A0W0THQ0</accession>
<evidence type="ECO:0000313" key="3">
    <source>
        <dbReference type="Proteomes" id="UP000054698"/>
    </source>
</evidence>
<dbReference type="Proteomes" id="UP000251942">
    <property type="component" value="Unassembled WGS sequence"/>
</dbReference>
<dbReference type="Pfam" id="PF11393">
    <property type="entry name" value="T4BSS_DotI_IcmL"/>
    <property type="match status" value="2"/>
</dbReference>
<dbReference type="InterPro" id="IPR021055">
    <property type="entry name" value="T4BSS_IcmL/DotI"/>
</dbReference>
<evidence type="ECO:0000313" key="2">
    <source>
        <dbReference type="EMBL" id="SPX62505.1"/>
    </source>
</evidence>